<evidence type="ECO:0000256" key="1">
    <source>
        <dbReference type="ARBA" id="ARBA00022737"/>
    </source>
</evidence>
<organism evidence="4 5">
    <name type="scientific">Daphnia pulex</name>
    <name type="common">Water flea</name>
    <dbReference type="NCBI Taxonomy" id="6669"/>
    <lineage>
        <taxon>Eukaryota</taxon>
        <taxon>Metazoa</taxon>
        <taxon>Ecdysozoa</taxon>
        <taxon>Arthropoda</taxon>
        <taxon>Crustacea</taxon>
        <taxon>Branchiopoda</taxon>
        <taxon>Diplostraca</taxon>
        <taxon>Cladocera</taxon>
        <taxon>Anomopoda</taxon>
        <taxon>Daphniidae</taxon>
        <taxon>Daphnia</taxon>
    </lineage>
</organism>
<dbReference type="KEGG" id="dpx:DAPPUDRAFT_311368"/>
<proteinExistence type="predicted"/>
<keyword evidence="2" id="KW-0040">ANK repeat</keyword>
<feature type="compositionally biased region" description="Basic and acidic residues" evidence="3">
    <location>
        <begin position="1"/>
        <end position="20"/>
    </location>
</feature>
<protein>
    <submittedName>
        <fullName evidence="4">Uncharacterized protein</fullName>
    </submittedName>
</protein>
<dbReference type="InParanoid" id="E9FWP6"/>
<dbReference type="Proteomes" id="UP000000305">
    <property type="component" value="Unassembled WGS sequence"/>
</dbReference>
<evidence type="ECO:0000256" key="3">
    <source>
        <dbReference type="SAM" id="MobiDB-lite"/>
    </source>
</evidence>
<dbReference type="Gene3D" id="1.25.40.20">
    <property type="entry name" value="Ankyrin repeat-containing domain"/>
    <property type="match status" value="1"/>
</dbReference>
<dbReference type="SUPFAM" id="SSF48403">
    <property type="entry name" value="Ankyrin repeat"/>
    <property type="match status" value="1"/>
</dbReference>
<dbReference type="PANTHER" id="PTHR24197:SF44">
    <property type="entry name" value="ANKYRIN REPEAT DOMAIN-CONTAINING PROTEIN 54"/>
    <property type="match status" value="1"/>
</dbReference>
<evidence type="ECO:0000313" key="4">
    <source>
        <dbReference type="EMBL" id="EFX88396.1"/>
    </source>
</evidence>
<reference evidence="4 5" key="1">
    <citation type="journal article" date="2011" name="Science">
        <title>The ecoresponsive genome of Daphnia pulex.</title>
        <authorList>
            <person name="Colbourne J.K."/>
            <person name="Pfrender M.E."/>
            <person name="Gilbert D."/>
            <person name="Thomas W.K."/>
            <person name="Tucker A."/>
            <person name="Oakley T.H."/>
            <person name="Tokishita S."/>
            <person name="Aerts A."/>
            <person name="Arnold G.J."/>
            <person name="Basu M.K."/>
            <person name="Bauer D.J."/>
            <person name="Caceres C.E."/>
            <person name="Carmel L."/>
            <person name="Casola C."/>
            <person name="Choi J.H."/>
            <person name="Detter J.C."/>
            <person name="Dong Q."/>
            <person name="Dusheyko S."/>
            <person name="Eads B.D."/>
            <person name="Frohlich T."/>
            <person name="Geiler-Samerotte K.A."/>
            <person name="Gerlach D."/>
            <person name="Hatcher P."/>
            <person name="Jogdeo S."/>
            <person name="Krijgsveld J."/>
            <person name="Kriventseva E.V."/>
            <person name="Kultz D."/>
            <person name="Laforsch C."/>
            <person name="Lindquist E."/>
            <person name="Lopez J."/>
            <person name="Manak J.R."/>
            <person name="Muller J."/>
            <person name="Pangilinan J."/>
            <person name="Patwardhan R.P."/>
            <person name="Pitluck S."/>
            <person name="Pritham E.J."/>
            <person name="Rechtsteiner A."/>
            <person name="Rho M."/>
            <person name="Rogozin I.B."/>
            <person name="Sakarya O."/>
            <person name="Salamov A."/>
            <person name="Schaack S."/>
            <person name="Shapiro H."/>
            <person name="Shiga Y."/>
            <person name="Skalitzky C."/>
            <person name="Smith Z."/>
            <person name="Souvorov A."/>
            <person name="Sung W."/>
            <person name="Tang Z."/>
            <person name="Tsuchiya D."/>
            <person name="Tu H."/>
            <person name="Vos H."/>
            <person name="Wang M."/>
            <person name="Wolf Y.I."/>
            <person name="Yamagata H."/>
            <person name="Yamada T."/>
            <person name="Ye Y."/>
            <person name="Shaw J.R."/>
            <person name="Andrews J."/>
            <person name="Crease T.J."/>
            <person name="Tang H."/>
            <person name="Lucas S.M."/>
            <person name="Robertson H.M."/>
            <person name="Bork P."/>
            <person name="Koonin E.V."/>
            <person name="Zdobnov E.M."/>
            <person name="Grigoriev I.V."/>
            <person name="Lynch M."/>
            <person name="Boore J.L."/>
        </authorList>
    </citation>
    <scope>NUCLEOTIDE SEQUENCE [LARGE SCALE GENOMIC DNA]</scope>
</reference>
<gene>
    <name evidence="4" type="ORF">DAPPUDRAFT_311368</name>
</gene>
<dbReference type="OrthoDB" id="496981at2759"/>
<dbReference type="PANTHER" id="PTHR24197">
    <property type="entry name" value="ANKYRIN REPEAT DOMAIN-CONTAINING PROTEIN 61"/>
    <property type="match status" value="1"/>
</dbReference>
<dbReference type="PhylomeDB" id="E9FWP6"/>
<sequence>MGSKKKAEEDITPGCEEHGNPPKKRKTMSLLPEVESTEKTDAVVSKEEEVQMSANFLLSEHKRFFEDLFEAPFSDLVGIMKTLTRKCSNMPFVKKNDQKQPGYSILPTEKRTLEKLFDDEGVQRTSTLLQNTVTDEISLHAPARLPIPNHIVQIFNTSKFTLFNQKNVFKIRMEDNCLLQAVNPGKTHVVHSTLAEFFSTLKRKCWDDTLNANPHSLDIFNVFKRTLLSFQNLMTALIFSFSFQVKLHDIPSPNEQNTSIKSEKVEEVSSLILRILELLMSVPKSENESTLLRNHLATYIHFYERKRKNQKQNLLLKLCLSLKGQTNEFKLIKLMLDCGADTNIVNQHRDSPLHLLAKKEVDSTSFWHSESYSTRAEYFTSVVRVILDGRFHEDQVNLRGQSALECLKPFLSRYPNAQLCMLVGNFLQQLQGVRPLSCIAAKVVRKHQLPCECLPVTLQSMVLQH</sequence>
<dbReference type="AlphaFoldDB" id="E9FWP6"/>
<dbReference type="EMBL" id="GL732526">
    <property type="protein sequence ID" value="EFX88396.1"/>
    <property type="molecule type" value="Genomic_DNA"/>
</dbReference>
<keyword evidence="1" id="KW-0677">Repeat</keyword>
<dbReference type="HOGENOM" id="CLU_028498_0_0_1"/>
<evidence type="ECO:0000256" key="2">
    <source>
        <dbReference type="ARBA" id="ARBA00023043"/>
    </source>
</evidence>
<name>E9FWP6_DAPPU</name>
<accession>E9FWP6</accession>
<keyword evidence="5" id="KW-1185">Reference proteome</keyword>
<dbReference type="InterPro" id="IPR036770">
    <property type="entry name" value="Ankyrin_rpt-contain_sf"/>
</dbReference>
<evidence type="ECO:0000313" key="5">
    <source>
        <dbReference type="Proteomes" id="UP000000305"/>
    </source>
</evidence>
<feature type="region of interest" description="Disordered" evidence="3">
    <location>
        <begin position="1"/>
        <end position="38"/>
    </location>
</feature>